<organism evidence="1 2">
    <name type="scientific">Rhodnius prolixus</name>
    <name type="common">Triatomid bug</name>
    <dbReference type="NCBI Taxonomy" id="13249"/>
    <lineage>
        <taxon>Eukaryota</taxon>
        <taxon>Metazoa</taxon>
        <taxon>Ecdysozoa</taxon>
        <taxon>Arthropoda</taxon>
        <taxon>Hexapoda</taxon>
        <taxon>Insecta</taxon>
        <taxon>Pterygota</taxon>
        <taxon>Neoptera</taxon>
        <taxon>Paraneoptera</taxon>
        <taxon>Hemiptera</taxon>
        <taxon>Heteroptera</taxon>
        <taxon>Panheteroptera</taxon>
        <taxon>Cimicomorpha</taxon>
        <taxon>Reduviidae</taxon>
        <taxon>Triatominae</taxon>
        <taxon>Rhodnius</taxon>
    </lineage>
</organism>
<protein>
    <submittedName>
        <fullName evidence="1">Uncharacterized protein</fullName>
    </submittedName>
</protein>
<dbReference type="Proteomes" id="UP000015103">
    <property type="component" value="Unassembled WGS sequence"/>
</dbReference>
<name>T1HER5_RHOPR</name>
<evidence type="ECO:0000313" key="1">
    <source>
        <dbReference type="EnsemblMetazoa" id="RPRC002537-PA"/>
    </source>
</evidence>
<dbReference type="AlphaFoldDB" id="T1HER5"/>
<accession>T1HER5</accession>
<dbReference type="HOGENOM" id="CLU_2998956_0_0_1"/>
<dbReference type="VEuPathDB" id="VectorBase:RPRC002537"/>
<keyword evidence="2" id="KW-1185">Reference proteome</keyword>
<sequence>MAGSRCQKMHVKLEHQSLLEIGFGLCLWLPVIDTKYCLTYYIDNNKGYNSNYLGYST</sequence>
<dbReference type="EnsemblMetazoa" id="RPRC002537-RA">
    <property type="protein sequence ID" value="RPRC002537-PA"/>
    <property type="gene ID" value="RPRC002537"/>
</dbReference>
<dbReference type="EMBL" id="ACPB03020158">
    <property type="status" value="NOT_ANNOTATED_CDS"/>
    <property type="molecule type" value="Genomic_DNA"/>
</dbReference>
<dbReference type="EMBL" id="ACPB03020157">
    <property type="status" value="NOT_ANNOTATED_CDS"/>
    <property type="molecule type" value="Genomic_DNA"/>
</dbReference>
<dbReference type="EMBL" id="ACPB03020156">
    <property type="status" value="NOT_ANNOTATED_CDS"/>
    <property type="molecule type" value="Genomic_DNA"/>
</dbReference>
<reference evidence="1" key="1">
    <citation type="submission" date="2015-05" db="UniProtKB">
        <authorList>
            <consortium name="EnsemblMetazoa"/>
        </authorList>
    </citation>
    <scope>IDENTIFICATION</scope>
</reference>
<dbReference type="InParanoid" id="T1HER5"/>
<evidence type="ECO:0000313" key="2">
    <source>
        <dbReference type="Proteomes" id="UP000015103"/>
    </source>
</evidence>
<proteinExistence type="predicted"/>